<dbReference type="Gramene" id="KZM99766">
    <property type="protein sequence ID" value="KZM99766"/>
    <property type="gene ID" value="DCAR_012872"/>
</dbReference>
<feature type="domain" description="Serine hydrolase" evidence="2">
    <location>
        <begin position="2"/>
        <end position="91"/>
    </location>
</feature>
<dbReference type="InterPro" id="IPR029058">
    <property type="entry name" value="AB_hydrolase_fold"/>
</dbReference>
<name>A0A165Z971_DAUCS</name>
<dbReference type="Pfam" id="PF03959">
    <property type="entry name" value="FSH1"/>
    <property type="match status" value="2"/>
</dbReference>
<accession>A0A165Z971</accession>
<organism evidence="3">
    <name type="scientific">Daucus carota subsp. sativus</name>
    <name type="common">Carrot</name>
    <dbReference type="NCBI Taxonomy" id="79200"/>
    <lineage>
        <taxon>Eukaryota</taxon>
        <taxon>Viridiplantae</taxon>
        <taxon>Streptophyta</taxon>
        <taxon>Embryophyta</taxon>
        <taxon>Tracheophyta</taxon>
        <taxon>Spermatophyta</taxon>
        <taxon>Magnoliopsida</taxon>
        <taxon>eudicotyledons</taxon>
        <taxon>Gunneridae</taxon>
        <taxon>Pentapetalae</taxon>
        <taxon>asterids</taxon>
        <taxon>campanulids</taxon>
        <taxon>Apiales</taxon>
        <taxon>Apiaceae</taxon>
        <taxon>Apioideae</taxon>
        <taxon>Scandiceae</taxon>
        <taxon>Daucinae</taxon>
        <taxon>Daucus</taxon>
        <taxon>Daucus sect. Daucus</taxon>
    </lineage>
</organism>
<dbReference type="SUPFAM" id="SSF49503">
    <property type="entry name" value="Cupredoxins"/>
    <property type="match status" value="1"/>
</dbReference>
<evidence type="ECO:0000259" key="1">
    <source>
        <dbReference type="Pfam" id="PF02298"/>
    </source>
</evidence>
<comment type="caution">
    <text evidence="3">The sequence shown here is derived from an EMBL/GenBank/DDBJ whole genome shotgun (WGS) entry which is preliminary data.</text>
</comment>
<feature type="domain" description="Serine hydrolase" evidence="2">
    <location>
        <begin position="107"/>
        <end position="200"/>
    </location>
</feature>
<evidence type="ECO:0000259" key="2">
    <source>
        <dbReference type="Pfam" id="PF03959"/>
    </source>
</evidence>
<evidence type="ECO:0000313" key="3">
    <source>
        <dbReference type="EMBL" id="KZM99766.1"/>
    </source>
</evidence>
<dbReference type="AlphaFoldDB" id="A0A165Z971"/>
<proteinExistence type="predicted"/>
<dbReference type="GO" id="GO:0009055">
    <property type="term" value="F:electron transfer activity"/>
    <property type="evidence" value="ECO:0007669"/>
    <property type="project" value="InterPro"/>
</dbReference>
<gene>
    <name evidence="3" type="ORF">DCAR_012872</name>
</gene>
<reference evidence="3" key="1">
    <citation type="journal article" date="2016" name="Nat. Genet.">
        <title>A high-quality carrot genome assembly provides new insights into carotenoid accumulation and asterid genome evolution.</title>
        <authorList>
            <person name="Iorizzo M."/>
            <person name="Ellison S."/>
            <person name="Senalik D."/>
            <person name="Zeng P."/>
            <person name="Satapoomin P."/>
            <person name="Huang J."/>
            <person name="Bowman M."/>
            <person name="Iovene M."/>
            <person name="Sanseverino W."/>
            <person name="Cavagnaro P."/>
            <person name="Yildiz M."/>
            <person name="Macko-Podgorni A."/>
            <person name="Moranska E."/>
            <person name="Grzebelus E."/>
            <person name="Grzebelus D."/>
            <person name="Ashrafi H."/>
            <person name="Zheng Z."/>
            <person name="Cheng S."/>
            <person name="Spooner D."/>
            <person name="Van Deynze A."/>
            <person name="Simon P."/>
        </authorList>
    </citation>
    <scope>NUCLEOTIDE SEQUENCE [LARGE SCALE GENOMIC DNA]</scope>
    <source>
        <tissue evidence="3">Leaf</tissue>
    </source>
</reference>
<protein>
    <recommendedName>
        <fullName evidence="4">Serine hydrolase FSH domain-containing protein</fullName>
    </recommendedName>
</protein>
<dbReference type="EMBL" id="LNRQ01000004">
    <property type="protein sequence ID" value="KZM99766.1"/>
    <property type="molecule type" value="Genomic_DNA"/>
</dbReference>
<dbReference type="STRING" id="79200.A0A165Z971"/>
<dbReference type="InterPro" id="IPR003245">
    <property type="entry name" value="Phytocyanin_dom"/>
</dbReference>
<dbReference type="Pfam" id="PF02298">
    <property type="entry name" value="Cu_bind_like"/>
    <property type="match status" value="1"/>
</dbReference>
<feature type="domain" description="Phytocyanin" evidence="1">
    <location>
        <begin position="222"/>
        <end position="249"/>
    </location>
</feature>
<dbReference type="PANTHER" id="PTHR22778">
    <property type="entry name" value="OVARIAN CANCER GENE-2 PROTEIN-RELATED"/>
    <property type="match status" value="1"/>
</dbReference>
<dbReference type="PANTHER" id="PTHR22778:SF51">
    <property type="entry name" value="DIHYDROFOLATE REDUCTASE"/>
    <property type="match status" value="1"/>
</dbReference>
<dbReference type="InterPro" id="IPR005645">
    <property type="entry name" value="FSH-like_dom"/>
</dbReference>
<sequence length="270" mass="29480">MLAAALAGLQAKGLALTKVPTLKFLIIISGARLLNESWAEKAFSNAICCPSLHFLGETDFLKPYGTVLLESFVDPVVIHHGEGHTIPRLDEKGSELVLSFLEKIQKEGSVLSAALVGLQAKGLALTKVPKLKFLIIISGAKLRNEAWVDKAFSDIIRCPSLHFLGELDYLKSQGTELLESFVDPVVIHHREGHTVPSLDEKGLKLMLSFLLKMQNESWMQRSDATIIALETPGTHYFISAEPGHCTNGMKFATDDSVEGETVTTTPSCKL</sequence>
<dbReference type="Gene3D" id="3.40.50.1820">
    <property type="entry name" value="alpha/beta hydrolase"/>
    <property type="match status" value="2"/>
</dbReference>
<evidence type="ECO:0008006" key="4">
    <source>
        <dbReference type="Google" id="ProtNLM"/>
    </source>
</evidence>
<dbReference type="InterPro" id="IPR008972">
    <property type="entry name" value="Cupredoxin"/>
</dbReference>
<dbReference type="Gene3D" id="2.60.40.420">
    <property type="entry name" value="Cupredoxins - blue copper proteins"/>
    <property type="match status" value="1"/>
</dbReference>